<dbReference type="RefSeq" id="WP_007062585.1">
    <property type="nucleotide sequence ID" value="NZ_ACVI01000073.1"/>
</dbReference>
<feature type="transmembrane region" description="Helical" evidence="1">
    <location>
        <begin position="67"/>
        <end position="85"/>
    </location>
</feature>
<keyword evidence="1" id="KW-1133">Transmembrane helix</keyword>
<dbReference type="AlphaFoldDB" id="C6PY33"/>
<keyword evidence="3" id="KW-1185">Reference proteome</keyword>
<proteinExistence type="predicted"/>
<accession>C6PY33</accession>
<evidence type="ECO:0000313" key="2">
    <source>
        <dbReference type="EMBL" id="EET85868.1"/>
    </source>
</evidence>
<dbReference type="STRING" id="536227.Ccar_24760"/>
<gene>
    <name evidence="2" type="ORF">CcarbDRAFT_3700</name>
</gene>
<evidence type="ECO:0000256" key="1">
    <source>
        <dbReference type="SAM" id="Phobius"/>
    </source>
</evidence>
<comment type="caution">
    <text evidence="2">The sequence shown here is derived from an EMBL/GenBank/DDBJ whole genome shotgun (WGS) entry which is preliminary data.</text>
</comment>
<name>C6PY33_9CLOT</name>
<keyword evidence="1" id="KW-0812">Transmembrane</keyword>
<reference evidence="2 3" key="1">
    <citation type="submission" date="2009-06" db="EMBL/GenBank/DDBJ databases">
        <title>The draft genome of Clostridium carboxidivorans P7.</title>
        <authorList>
            <consortium name="US DOE Joint Genome Institute (JGI-PGF)"/>
            <person name="Lucas S."/>
            <person name="Copeland A."/>
            <person name="Lapidus A."/>
            <person name="Glavina del Rio T."/>
            <person name="Tice H."/>
            <person name="Bruce D."/>
            <person name="Goodwin L."/>
            <person name="Pitluck S."/>
            <person name="Larimer F."/>
            <person name="Land M.L."/>
            <person name="Hauser L."/>
            <person name="Hemme C.L."/>
        </authorList>
    </citation>
    <scope>NUCLEOTIDE SEQUENCE [LARGE SCALE GENOMIC DNA]</scope>
    <source>
        <strain evidence="2 3">P7</strain>
    </source>
</reference>
<sequence length="206" mass="24192">MRLIGKVVESPYKSISILSDVLRGSEFMIISYIALVAIAYQCLTFIEDKIHIMISPKYKLKQPLKNYKYIKYLLVLAGIIIFMQIRSFNILTPNKIYHSSIATLFLTREYDYSEVNKIVFEKGNSKSYNYLEFKISFGWYKFDLHDGGSTKNERALKVERYVYNQIKNKSKNVKIINRVKPDSVVYDNYEYIVNSDIDDSKVPSRR</sequence>
<dbReference type="Proteomes" id="UP000004198">
    <property type="component" value="Unassembled WGS sequence"/>
</dbReference>
<dbReference type="EMBL" id="ACVI01000073">
    <property type="protein sequence ID" value="EET85868.1"/>
    <property type="molecule type" value="Genomic_DNA"/>
</dbReference>
<evidence type="ECO:0000313" key="3">
    <source>
        <dbReference type="Proteomes" id="UP000004198"/>
    </source>
</evidence>
<protein>
    <submittedName>
        <fullName evidence="2">Uncharacterized protein</fullName>
    </submittedName>
</protein>
<keyword evidence="1" id="KW-0472">Membrane</keyword>
<organism evidence="2 3">
    <name type="scientific">Clostridium carboxidivorans P7</name>
    <dbReference type="NCBI Taxonomy" id="536227"/>
    <lineage>
        <taxon>Bacteria</taxon>
        <taxon>Bacillati</taxon>
        <taxon>Bacillota</taxon>
        <taxon>Clostridia</taxon>
        <taxon>Eubacteriales</taxon>
        <taxon>Clostridiaceae</taxon>
        <taxon>Clostridium</taxon>
    </lineage>
</organism>
<feature type="transmembrane region" description="Helical" evidence="1">
    <location>
        <begin position="27"/>
        <end position="46"/>
    </location>
</feature>